<dbReference type="InterPro" id="IPR051801">
    <property type="entry name" value="GH28_Enzymes"/>
</dbReference>
<dbReference type="EMBL" id="JH793997">
    <property type="protein sequence ID" value="ELQ44088.1"/>
    <property type="molecule type" value="Genomic_DNA"/>
</dbReference>
<protein>
    <recommendedName>
        <fullName evidence="10">Pectate lyase superfamily protein domain-containing protein</fullName>
    </recommendedName>
</protein>
<dbReference type="GO" id="GO:0005975">
    <property type="term" value="P:carbohydrate metabolic process"/>
    <property type="evidence" value="ECO:0007669"/>
    <property type="project" value="InterPro"/>
</dbReference>
<name>A0AA97P8N6_PYRO3</name>
<accession>A0AA97P8N6</accession>
<dbReference type="SUPFAM" id="SSF51126">
    <property type="entry name" value="Pectin lyase-like"/>
    <property type="match status" value="1"/>
</dbReference>
<organism evidence="9">
    <name type="scientific">Pyricularia oryzae (strain Y34)</name>
    <name type="common">Rice blast fungus</name>
    <name type="synonym">Magnaporthe oryzae</name>
    <dbReference type="NCBI Taxonomy" id="1143189"/>
    <lineage>
        <taxon>Eukaryota</taxon>
        <taxon>Fungi</taxon>
        <taxon>Dikarya</taxon>
        <taxon>Ascomycota</taxon>
        <taxon>Pezizomycotina</taxon>
        <taxon>Sordariomycetes</taxon>
        <taxon>Sordariomycetidae</taxon>
        <taxon>Magnaporthales</taxon>
        <taxon>Pyriculariaceae</taxon>
        <taxon>Pyricularia</taxon>
    </lineage>
</organism>
<evidence type="ECO:0000256" key="5">
    <source>
        <dbReference type="ARBA" id="ARBA00022801"/>
    </source>
</evidence>
<gene>
    <name evidence="9" type="ORF">OOU_Y34scaffold00101g5</name>
</gene>
<keyword evidence="6 8" id="KW-0326">Glycosidase</keyword>
<dbReference type="InterPro" id="IPR000743">
    <property type="entry name" value="Glyco_hydro_28"/>
</dbReference>
<reference evidence="9" key="1">
    <citation type="journal article" date="2012" name="PLoS Genet.">
        <title>Comparative analysis of the genomes of two field isolates of the rice blast fungus Magnaporthe oryzae.</title>
        <authorList>
            <person name="Xue M."/>
            <person name="Yang J."/>
            <person name="Li Z."/>
            <person name="Hu S."/>
            <person name="Yao N."/>
            <person name="Dean R.A."/>
            <person name="Zhao W."/>
            <person name="Shen M."/>
            <person name="Zhang H."/>
            <person name="Li C."/>
            <person name="Liu L."/>
            <person name="Cao L."/>
            <person name="Xu X."/>
            <person name="Xing Y."/>
            <person name="Hsiang T."/>
            <person name="Zhang Z."/>
            <person name="Xu J.R."/>
            <person name="Peng Y.L."/>
        </authorList>
    </citation>
    <scope>NUCLEOTIDE SEQUENCE</scope>
    <source>
        <strain evidence="9">Y34</strain>
    </source>
</reference>
<evidence type="ECO:0000256" key="7">
    <source>
        <dbReference type="ARBA" id="ARBA00023316"/>
    </source>
</evidence>
<dbReference type="GO" id="GO:0005576">
    <property type="term" value="C:extracellular region"/>
    <property type="evidence" value="ECO:0007669"/>
    <property type="project" value="UniProtKB-SubCell"/>
</dbReference>
<evidence type="ECO:0000313" key="9">
    <source>
        <dbReference type="EMBL" id="ELQ44088.1"/>
    </source>
</evidence>
<dbReference type="InterPro" id="IPR011050">
    <property type="entry name" value="Pectin_lyase_fold/virulence"/>
</dbReference>
<evidence type="ECO:0000256" key="3">
    <source>
        <dbReference type="ARBA" id="ARBA00022525"/>
    </source>
</evidence>
<keyword evidence="5 8" id="KW-0378">Hydrolase</keyword>
<dbReference type="GO" id="GO:0071555">
    <property type="term" value="P:cell wall organization"/>
    <property type="evidence" value="ECO:0007669"/>
    <property type="project" value="UniProtKB-KW"/>
</dbReference>
<comment type="subcellular location">
    <subcellularLocation>
        <location evidence="1">Secreted</location>
    </subcellularLocation>
</comment>
<keyword evidence="3" id="KW-0964">Secreted</keyword>
<dbReference type="GO" id="GO:0004650">
    <property type="term" value="F:polygalacturonase activity"/>
    <property type="evidence" value="ECO:0007669"/>
    <property type="project" value="InterPro"/>
</dbReference>
<comment type="similarity">
    <text evidence="2 8">Belongs to the glycosyl hydrolase 28 family.</text>
</comment>
<evidence type="ECO:0000256" key="1">
    <source>
        <dbReference type="ARBA" id="ARBA00004613"/>
    </source>
</evidence>
<keyword evidence="4" id="KW-0732">Signal</keyword>
<evidence type="ECO:0008006" key="10">
    <source>
        <dbReference type="Google" id="ProtNLM"/>
    </source>
</evidence>
<proteinExistence type="inferred from homology"/>
<keyword evidence="7" id="KW-0961">Cell wall biogenesis/degradation</keyword>
<dbReference type="Proteomes" id="UP000011086">
    <property type="component" value="Unassembled WGS sequence"/>
</dbReference>
<dbReference type="PANTHER" id="PTHR31339">
    <property type="entry name" value="PECTIN LYASE-RELATED"/>
    <property type="match status" value="1"/>
</dbReference>
<evidence type="ECO:0000256" key="6">
    <source>
        <dbReference type="ARBA" id="ARBA00023295"/>
    </source>
</evidence>
<dbReference type="Gene3D" id="2.160.20.10">
    <property type="entry name" value="Single-stranded right-handed beta-helix, Pectin lyase-like"/>
    <property type="match status" value="1"/>
</dbReference>
<dbReference type="Pfam" id="PF00295">
    <property type="entry name" value="Glyco_hydro_28"/>
    <property type="match status" value="1"/>
</dbReference>
<evidence type="ECO:0000256" key="4">
    <source>
        <dbReference type="ARBA" id="ARBA00022729"/>
    </source>
</evidence>
<dbReference type="AlphaFoldDB" id="A0AA97P8N6"/>
<sequence>MSPKRHVTHSIPQARKELRFATPGCMVPVDYKPGTTLGEQEINLSDERTGIELPIILPPPTRVGPRQKKSAPACSAEIAVSFDYWRGVGLGDKQAPNGGLRCYSSCIGVFLLTHSHDARNPFGAVVFESGRSSPAHARQKYRKIRQPATNCIIHKIMGVSSGHNSSPFLQHTVRSVCQANCAKSSKDSTRARKMFYQTSWSRMVAVASLCLLTIANAKYVSYPRPSIYTKSAHFSLKVNGTYVNTTNYAGYDYVHISMDQGYRTEFRIAITDQPAITSYTISPQRLPIQARVEGKELIFSLVKAHYLIVRLNDSKNTKGFVVMIDPIEENVPQPRGNGIYNVLDYKADDTGASLNTGIQSALDAAGARPGSIVYVPPGLYLTGNLVLPSRTSLYLAGGAVLRFTGVMADYKMMYKKSDLFPGTWWITTEAGSVDVKVYGRGTIDGNGEKTRDNKFMASMLVPSGTTNFRVDGVLVRDSSFWGVVAVQSEGVYMVNLKVLNRFGITQNDGVDVCESTRVTVRRSIAVAKDDSFSTKTWPEDTGTTVPYPYAPRPLADVVFEDCLAWTECFGYKVGEGVWQRQSNVTFRDSVVHRAGVGLGVHHKFGTAAADSVTFDNIDIENLGGSPGGFASWLIAYVNNVNSGVGPITRLVVSNIRARKQGGRDGYLQGNGTSSMVSDVTFRNVYMGDSKTPAKSLKEMNILRTAFSEKIKISNS</sequence>
<dbReference type="PANTHER" id="PTHR31339:SF9">
    <property type="entry name" value="PLASMIN AND FIBRONECTIN-BINDING PROTEIN A"/>
    <property type="match status" value="1"/>
</dbReference>
<dbReference type="InterPro" id="IPR012334">
    <property type="entry name" value="Pectin_lyas_fold"/>
</dbReference>
<evidence type="ECO:0000256" key="2">
    <source>
        <dbReference type="ARBA" id="ARBA00008834"/>
    </source>
</evidence>
<evidence type="ECO:0000256" key="8">
    <source>
        <dbReference type="RuleBase" id="RU361169"/>
    </source>
</evidence>